<dbReference type="AlphaFoldDB" id="A0A165XT58"/>
<dbReference type="Gene3D" id="3.40.1060.10">
    <property type="entry name" value="Aconitase, Domain 2"/>
    <property type="match status" value="1"/>
</dbReference>
<sequence length="98" mass="10688">MATICNTGADFGATTSIFQFNRPVVDYLDAMKRLDIANGQGRGVRPGHRPLGARAPHQRALHPGSRQVPLQVRHGGEREQPPEELKIVLIDSGSNSSY</sequence>
<dbReference type="SUPFAM" id="SSF53732">
    <property type="entry name" value="Aconitase iron-sulfur domain"/>
    <property type="match status" value="1"/>
</dbReference>
<dbReference type="InterPro" id="IPR036008">
    <property type="entry name" value="Aconitase_4Fe-4S_dom"/>
</dbReference>
<dbReference type="InterPro" id="IPR015932">
    <property type="entry name" value="Aconitase_dom2"/>
</dbReference>
<gene>
    <name evidence="2" type="ORF">FIBSPDRAFT_874130</name>
</gene>
<evidence type="ECO:0000256" key="1">
    <source>
        <dbReference type="SAM" id="MobiDB-lite"/>
    </source>
</evidence>
<evidence type="ECO:0000313" key="2">
    <source>
        <dbReference type="EMBL" id="KZP08875.1"/>
    </source>
</evidence>
<protein>
    <submittedName>
        <fullName evidence="2">Uncharacterized protein</fullName>
    </submittedName>
</protein>
<accession>A0A165XT58</accession>
<dbReference type="EMBL" id="KV417712">
    <property type="protein sequence ID" value="KZP08875.1"/>
    <property type="molecule type" value="Genomic_DNA"/>
</dbReference>
<organism evidence="2">
    <name type="scientific">Athelia psychrophila</name>
    <dbReference type="NCBI Taxonomy" id="1759441"/>
    <lineage>
        <taxon>Eukaryota</taxon>
        <taxon>Fungi</taxon>
        <taxon>Dikarya</taxon>
        <taxon>Basidiomycota</taxon>
        <taxon>Agaricomycotina</taxon>
        <taxon>Agaricomycetes</taxon>
        <taxon>Agaricomycetidae</taxon>
        <taxon>Atheliales</taxon>
        <taxon>Atheliaceae</taxon>
        <taxon>Athelia</taxon>
    </lineage>
</organism>
<feature type="region of interest" description="Disordered" evidence="1">
    <location>
        <begin position="39"/>
        <end position="98"/>
    </location>
</feature>
<dbReference type="OrthoDB" id="2224430at2759"/>
<dbReference type="STRING" id="436010.A0A165XT58"/>
<reference evidence="2" key="1">
    <citation type="journal article" date="2016" name="Mol. Biol. Evol.">
        <title>Comparative Genomics of Early-Diverging Mushroom-Forming Fungi Provides Insights into the Origins of Lignocellulose Decay Capabilities.</title>
        <authorList>
            <person name="Nagy L.G."/>
            <person name="Riley R."/>
            <person name="Tritt A."/>
            <person name="Adam C."/>
            <person name="Daum C."/>
            <person name="Floudas D."/>
            <person name="Sun H."/>
            <person name="Yadav J.S."/>
            <person name="Pangilinan J."/>
            <person name="Larsson K.H."/>
            <person name="Matsuura K."/>
            <person name="Barry K."/>
            <person name="Labutti K."/>
            <person name="Kuo R."/>
            <person name="Ohm R.A."/>
            <person name="Bhattacharya S.S."/>
            <person name="Shirouzu T."/>
            <person name="Yoshinaga Y."/>
            <person name="Martin F.M."/>
            <person name="Grigoriev I.V."/>
            <person name="Hibbett D.S."/>
        </authorList>
    </citation>
    <scope>NUCLEOTIDE SEQUENCE [LARGE SCALE GENOMIC DNA]</scope>
    <source>
        <strain evidence="2">CBS 109695</strain>
    </source>
</reference>
<proteinExistence type="predicted"/>
<name>A0A165XT58_9AGAM</name>
<feature type="compositionally biased region" description="Basic and acidic residues" evidence="1">
    <location>
        <begin position="74"/>
        <end position="86"/>
    </location>
</feature>